<keyword evidence="4" id="KW-0378">Hydrolase</keyword>
<dbReference type="GO" id="GO:0005886">
    <property type="term" value="C:plasma membrane"/>
    <property type="evidence" value="ECO:0007669"/>
    <property type="project" value="TreeGrafter"/>
</dbReference>
<accession>A0A482M1R4</accession>
<feature type="transmembrane region" description="Helical" evidence="2">
    <location>
        <begin position="49"/>
        <end position="69"/>
    </location>
</feature>
<dbReference type="RefSeq" id="WP_172693689.1">
    <property type="nucleotide sequence ID" value="NZ_CP060824.1"/>
</dbReference>
<sequence length="224" mass="24461">MRTVIVTGLAITWSVPLLLGYALLARGMMWRVTDFIRDNGPPGRRHSTALSAGIWLFATFSMLATLAPVPLYERAAAIVMMSFLLQAGITDALSGYLPRTFTARLLLAGLLWEMLPGGTSAGMCEQLIEVTVMAGAMLVLNVLVNRRVQRLGHGDLWLITGLTAWMGMKAVALATLCGLAGFVLWLMTLHLSGKKEGPLGPWLCLSGSFFQLFHLYQPVWITIL</sequence>
<evidence type="ECO:0000259" key="3">
    <source>
        <dbReference type="Pfam" id="PF01478"/>
    </source>
</evidence>
<dbReference type="AlphaFoldDB" id="A0A482M1R4"/>
<protein>
    <submittedName>
        <fullName evidence="4">Prepilin peptidase</fullName>
        <ecNumber evidence="4">3.4.23.43</ecNumber>
    </submittedName>
</protein>
<feature type="transmembrane region" description="Helical" evidence="2">
    <location>
        <begin position="156"/>
        <end position="187"/>
    </location>
</feature>
<feature type="transmembrane region" description="Helical" evidence="2">
    <location>
        <begin position="75"/>
        <end position="94"/>
    </location>
</feature>
<proteinExistence type="inferred from homology"/>
<dbReference type="EMBL" id="JAOURS010000032">
    <property type="protein sequence ID" value="MDC6640762.1"/>
    <property type="molecule type" value="Genomic_DNA"/>
</dbReference>
<feature type="transmembrane region" description="Helical" evidence="2">
    <location>
        <begin position="127"/>
        <end position="144"/>
    </location>
</feature>
<evidence type="ECO:0000256" key="1">
    <source>
        <dbReference type="ARBA" id="ARBA00005801"/>
    </source>
</evidence>
<dbReference type="Pfam" id="PF01478">
    <property type="entry name" value="Peptidase_A24"/>
    <property type="match status" value="1"/>
</dbReference>
<comment type="similarity">
    <text evidence="1">Belongs to the peptidase A24 family.</text>
</comment>
<dbReference type="GO" id="GO:0006465">
    <property type="term" value="P:signal peptide processing"/>
    <property type="evidence" value="ECO:0007669"/>
    <property type="project" value="TreeGrafter"/>
</dbReference>
<geneLocation type="plasmid" evidence="5">
    <name>p707804-1FII</name>
</geneLocation>
<dbReference type="EMBL" id="MH909330">
    <property type="protein sequence ID" value="QBQ66708.1"/>
    <property type="molecule type" value="Genomic_DNA"/>
</dbReference>
<dbReference type="GO" id="GO:0004190">
    <property type="term" value="F:aspartic-type endopeptidase activity"/>
    <property type="evidence" value="ECO:0007669"/>
    <property type="project" value="UniProtKB-EC"/>
</dbReference>
<feature type="domain" description="Prepilin type IV endopeptidase peptidase" evidence="3">
    <location>
        <begin position="78"/>
        <end position="178"/>
    </location>
</feature>
<keyword evidence="2" id="KW-0812">Transmembrane</keyword>
<keyword evidence="5" id="KW-0614">Plasmid</keyword>
<dbReference type="PANTHER" id="PTHR30487:SF0">
    <property type="entry name" value="PREPILIN LEADER PEPTIDASE_N-METHYLTRANSFERASE-RELATED"/>
    <property type="match status" value="1"/>
</dbReference>
<name>A0A482M1R4_9ENTR</name>
<evidence type="ECO:0000313" key="4">
    <source>
        <dbReference type="EMBL" id="MDC6640762.1"/>
    </source>
</evidence>
<dbReference type="InterPro" id="IPR000045">
    <property type="entry name" value="Prepilin_IV_endopep_pep"/>
</dbReference>
<dbReference type="PANTHER" id="PTHR30487">
    <property type="entry name" value="TYPE 4 PREPILIN-LIKE PROTEINS LEADER PEPTIDE-PROCESSING ENZYME"/>
    <property type="match status" value="1"/>
</dbReference>
<dbReference type="Gene3D" id="1.20.120.1220">
    <property type="match status" value="1"/>
</dbReference>
<reference evidence="5" key="1">
    <citation type="submission" date="2018-09" db="EMBL/GenBank/DDBJ databases">
        <authorList>
            <person name="Yuan Q."/>
            <person name="Jiang X."/>
            <person name="Jing Y."/>
            <person name="Cheng Q."/>
            <person name="Zhou D."/>
        </authorList>
    </citation>
    <scope>NUCLEOTIDE SEQUENCE</scope>
    <source>
        <strain evidence="5">150707804</strain>
        <plasmid evidence="5">p707804-1FII</plasmid>
    </source>
</reference>
<feature type="transmembrane region" description="Helical" evidence="2">
    <location>
        <begin position="6"/>
        <end position="28"/>
    </location>
</feature>
<keyword evidence="2" id="KW-0472">Membrane</keyword>
<reference evidence="4" key="2">
    <citation type="journal article" date="2023" name="Genes Genomics">
        <title>Genomic insights of Leclercia adecarboxylata strains linked to an outbreak in public hospitals in Mexico.</title>
        <authorList>
            <person name="Barrios-Villa E."/>
            <person name="Pacheco-Flores B."/>
            <person name="Lozano-Zarain P."/>
            <person name="Del Campo-Ortega R."/>
            <person name="de Jesus Ascencio-Montiel I."/>
            <person name="Gonzalez-Leon M."/>
            <person name="Camorlinga-Ponce M."/>
            <person name="Gaytan Cervantes F.J."/>
            <person name="Gonzalez Torres C."/>
            <person name="Aguilar E."/>
            <person name="Gonzalez Ibarra J."/>
            <person name="Torres Lopez F.J."/>
            <person name="Rosas-Vargas H."/>
            <person name="Gonzalez-Bonilla C.R."/>
            <person name="Del Carmen Rocha-Gracia R."/>
        </authorList>
    </citation>
    <scope>NUCLEOTIDE SEQUENCE</scope>
    <source>
        <strain evidence="4">Lac40</strain>
    </source>
</reference>
<keyword evidence="2" id="KW-1133">Transmembrane helix</keyword>
<dbReference type="Proteomes" id="UP001149314">
    <property type="component" value="Unassembled WGS sequence"/>
</dbReference>
<organism evidence="5">
    <name type="scientific">Leclercia adecarboxylata</name>
    <dbReference type="NCBI Taxonomy" id="83655"/>
    <lineage>
        <taxon>Bacteria</taxon>
        <taxon>Pseudomonadati</taxon>
        <taxon>Pseudomonadota</taxon>
        <taxon>Gammaproteobacteria</taxon>
        <taxon>Enterobacterales</taxon>
        <taxon>Enterobacteriaceae</taxon>
        <taxon>Leclercia</taxon>
    </lineage>
</organism>
<dbReference type="EC" id="3.4.23.43" evidence="4"/>
<gene>
    <name evidence="4" type="ORF">OEZ79_21265</name>
</gene>
<feature type="transmembrane region" description="Helical" evidence="2">
    <location>
        <begin position="199"/>
        <end position="216"/>
    </location>
</feature>
<dbReference type="InterPro" id="IPR050882">
    <property type="entry name" value="Prepilin_peptidase/N-MTase"/>
</dbReference>
<evidence type="ECO:0000313" key="5">
    <source>
        <dbReference type="EMBL" id="QBQ66708.1"/>
    </source>
</evidence>
<evidence type="ECO:0000256" key="2">
    <source>
        <dbReference type="SAM" id="Phobius"/>
    </source>
</evidence>